<organism evidence="1 2">
    <name type="scientific">Cohnella boryungensis</name>
    <dbReference type="NCBI Taxonomy" id="768479"/>
    <lineage>
        <taxon>Bacteria</taxon>
        <taxon>Bacillati</taxon>
        <taxon>Bacillota</taxon>
        <taxon>Bacilli</taxon>
        <taxon>Bacillales</taxon>
        <taxon>Paenibacillaceae</taxon>
        <taxon>Cohnella</taxon>
    </lineage>
</organism>
<dbReference type="RefSeq" id="WP_204604898.1">
    <property type="nucleotide sequence ID" value="NZ_JBHSED010000023.1"/>
</dbReference>
<keyword evidence="2" id="KW-1185">Reference proteome</keyword>
<dbReference type="Proteomes" id="UP001595755">
    <property type="component" value="Unassembled WGS sequence"/>
</dbReference>
<evidence type="ECO:0000313" key="1">
    <source>
        <dbReference type="EMBL" id="MFC4304383.1"/>
    </source>
</evidence>
<protein>
    <submittedName>
        <fullName evidence="1">Uncharacterized protein</fullName>
    </submittedName>
</protein>
<dbReference type="EMBL" id="JBHSED010000023">
    <property type="protein sequence ID" value="MFC4304383.1"/>
    <property type="molecule type" value="Genomic_DNA"/>
</dbReference>
<sequence length="64" mass="6563">MAIGLLRKSTGATLSFAIVLQFGVYATTGGPSFDVPYAVSIPLAAIDAGSAYWAIRRAGNEVAS</sequence>
<evidence type="ECO:0000313" key="2">
    <source>
        <dbReference type="Proteomes" id="UP001595755"/>
    </source>
</evidence>
<name>A0ABV8SBY2_9BACL</name>
<accession>A0ABV8SBY2</accession>
<reference evidence="2" key="1">
    <citation type="journal article" date="2019" name="Int. J. Syst. Evol. Microbiol.">
        <title>The Global Catalogue of Microorganisms (GCM) 10K type strain sequencing project: providing services to taxonomists for standard genome sequencing and annotation.</title>
        <authorList>
            <consortium name="The Broad Institute Genomics Platform"/>
            <consortium name="The Broad Institute Genome Sequencing Center for Infectious Disease"/>
            <person name="Wu L."/>
            <person name="Ma J."/>
        </authorList>
    </citation>
    <scope>NUCLEOTIDE SEQUENCE [LARGE SCALE GENOMIC DNA]</scope>
    <source>
        <strain evidence="2">CGMCC 4.1641</strain>
    </source>
</reference>
<comment type="caution">
    <text evidence="1">The sequence shown here is derived from an EMBL/GenBank/DDBJ whole genome shotgun (WGS) entry which is preliminary data.</text>
</comment>
<gene>
    <name evidence="1" type="ORF">ACFO1S_13180</name>
</gene>
<proteinExistence type="predicted"/>